<evidence type="ECO:0000256" key="3">
    <source>
        <dbReference type="ARBA" id="ARBA00022729"/>
    </source>
</evidence>
<keyword evidence="5" id="KW-0998">Cell outer membrane</keyword>
<evidence type="ECO:0000256" key="1">
    <source>
        <dbReference type="ARBA" id="ARBA00004442"/>
    </source>
</evidence>
<evidence type="ECO:0000313" key="8">
    <source>
        <dbReference type="EMBL" id="PSL04309.1"/>
    </source>
</evidence>
<evidence type="ECO:0000313" key="9">
    <source>
        <dbReference type="Proteomes" id="UP000240708"/>
    </source>
</evidence>
<dbReference type="Proteomes" id="UP000240708">
    <property type="component" value="Unassembled WGS sequence"/>
</dbReference>
<protein>
    <submittedName>
        <fullName evidence="8">Putative outer membrane starch-binding protein</fullName>
    </submittedName>
</protein>
<evidence type="ECO:0000256" key="4">
    <source>
        <dbReference type="ARBA" id="ARBA00023136"/>
    </source>
</evidence>
<keyword evidence="9" id="KW-1185">Reference proteome</keyword>
<proteinExistence type="inferred from homology"/>
<name>A0A2P8E4C3_9BACT</name>
<feature type="domain" description="RagB/SusD" evidence="6">
    <location>
        <begin position="346"/>
        <end position="442"/>
    </location>
</feature>
<accession>A0A2P8E4C3</accession>
<dbReference type="InterPro" id="IPR033985">
    <property type="entry name" value="SusD-like_N"/>
</dbReference>
<comment type="similarity">
    <text evidence="2">Belongs to the SusD family.</text>
</comment>
<evidence type="ECO:0000256" key="2">
    <source>
        <dbReference type="ARBA" id="ARBA00006275"/>
    </source>
</evidence>
<dbReference type="Pfam" id="PF07980">
    <property type="entry name" value="SusD_RagB"/>
    <property type="match status" value="1"/>
</dbReference>
<evidence type="ECO:0000259" key="6">
    <source>
        <dbReference type="Pfam" id="PF07980"/>
    </source>
</evidence>
<dbReference type="CDD" id="cd08977">
    <property type="entry name" value="SusD"/>
    <property type="match status" value="1"/>
</dbReference>
<comment type="caution">
    <text evidence="8">The sequence shown here is derived from an EMBL/GenBank/DDBJ whole genome shotgun (WGS) entry which is preliminary data.</text>
</comment>
<dbReference type="AlphaFoldDB" id="A0A2P8E4C3"/>
<dbReference type="InterPro" id="IPR011990">
    <property type="entry name" value="TPR-like_helical_dom_sf"/>
</dbReference>
<organism evidence="8 9">
    <name type="scientific">Cecembia rubra</name>
    <dbReference type="NCBI Taxonomy" id="1485585"/>
    <lineage>
        <taxon>Bacteria</taxon>
        <taxon>Pseudomonadati</taxon>
        <taxon>Bacteroidota</taxon>
        <taxon>Cytophagia</taxon>
        <taxon>Cytophagales</taxon>
        <taxon>Cyclobacteriaceae</taxon>
        <taxon>Cecembia</taxon>
    </lineage>
</organism>
<dbReference type="Pfam" id="PF14322">
    <property type="entry name" value="SusD-like_3"/>
    <property type="match status" value="1"/>
</dbReference>
<dbReference type="EMBL" id="PYGF01000005">
    <property type="protein sequence ID" value="PSL04309.1"/>
    <property type="molecule type" value="Genomic_DNA"/>
</dbReference>
<sequence length="478" mass="53792">MKNSILNKKAILSYMIWTILILPSCSDDFIELLPPSTVTVDVLYKTEGDFKQAVVGVYTGLLGQYNGFWEIGDLRADDVWQEATNQTSRVLIDNFQGHTAANGVWSNGYIMINRANLLLEKIDKVDIPNKAVYIAETKFLRALGYFNLVRIFGPVPLVRSTLTPEEAYRTGRTAVDIIYNELIIPDLIEVSNILPVKYSGQDVGRATSGAAKALLGKVYLTRGNFIEAEKILKEVTTMGYALLDNYDAVFDSKNKHHKEYIFDIEYTSAPNAAGNNMTSICSANWAVVRSLYGMVGTLHDSCTPRISFRNLFEAGDRRREISAALGITSANGTFTPLPPRWSAITKKYLSEVPSADNGNANFPVIRYADVLLMLAEALNENNKTSEALEYLNLVRSRARVSTYFGKTQKETRDLIELERRLEFNMEGHRWFDLIRWGKALEVLAPFGMEPHMVLWPLPESQVLLINDRSIFPQNPGYD</sequence>
<dbReference type="SUPFAM" id="SSF48452">
    <property type="entry name" value="TPR-like"/>
    <property type="match status" value="1"/>
</dbReference>
<keyword evidence="3" id="KW-0732">Signal</keyword>
<gene>
    <name evidence="8" type="ORF">CLV48_10550</name>
</gene>
<keyword evidence="4" id="KW-0472">Membrane</keyword>
<reference evidence="8 9" key="1">
    <citation type="submission" date="2018-03" db="EMBL/GenBank/DDBJ databases">
        <title>Genomic Encyclopedia of Archaeal and Bacterial Type Strains, Phase II (KMG-II): from individual species to whole genera.</title>
        <authorList>
            <person name="Goeker M."/>
        </authorList>
    </citation>
    <scope>NUCLEOTIDE SEQUENCE [LARGE SCALE GENOMIC DNA]</scope>
    <source>
        <strain evidence="8 9">DSM 28057</strain>
    </source>
</reference>
<dbReference type="GO" id="GO:0009279">
    <property type="term" value="C:cell outer membrane"/>
    <property type="evidence" value="ECO:0007669"/>
    <property type="project" value="UniProtKB-SubCell"/>
</dbReference>
<evidence type="ECO:0000256" key="5">
    <source>
        <dbReference type="ARBA" id="ARBA00023237"/>
    </source>
</evidence>
<comment type="subcellular location">
    <subcellularLocation>
        <location evidence="1">Cell outer membrane</location>
    </subcellularLocation>
</comment>
<dbReference type="Gene3D" id="1.25.40.390">
    <property type="match status" value="1"/>
</dbReference>
<feature type="domain" description="SusD-like N-terminal" evidence="7">
    <location>
        <begin position="79"/>
        <end position="220"/>
    </location>
</feature>
<evidence type="ECO:0000259" key="7">
    <source>
        <dbReference type="Pfam" id="PF14322"/>
    </source>
</evidence>
<dbReference type="InterPro" id="IPR012944">
    <property type="entry name" value="SusD_RagB_dom"/>
</dbReference>
<dbReference type="RefSeq" id="WP_245889524.1">
    <property type="nucleotide sequence ID" value="NZ_PYGF01000005.1"/>
</dbReference>